<feature type="region of interest" description="Disordered" evidence="1">
    <location>
        <begin position="1"/>
        <end position="22"/>
    </location>
</feature>
<keyword evidence="3" id="KW-1185">Reference proteome</keyword>
<accession>A0A444AZ00</accession>
<reference evidence="2 3" key="1">
    <citation type="journal article" date="2009" name="Int. J. Syst. Evol. Microbiol.">
        <title>Janibacter hoylei sp. nov., Bacillus isronensis sp. nov. and Bacillus aryabhattai sp. nov., isolated from cryotubes used for collecting air from the upper atmosphere.</title>
        <authorList>
            <person name="Shivaji S."/>
            <person name="Chaturvedi P."/>
            <person name="Begum Z."/>
            <person name="Pindi P.K."/>
            <person name="Manorama R."/>
            <person name="Padmanaban D.A."/>
            <person name="Shouche Y.S."/>
            <person name="Pawar S."/>
            <person name="Vaishampayan P."/>
            <person name="Dutt C.B."/>
            <person name="Datta G.N."/>
            <person name="Manchanda R.K."/>
            <person name="Rao U.R."/>
            <person name="Bhargava P.M."/>
            <person name="Narlikar J.V."/>
        </authorList>
    </citation>
    <scope>NUCLEOTIDE SEQUENCE [LARGE SCALE GENOMIC DNA]</scope>
    <source>
        <strain evidence="2 3">PVAS-1</strain>
    </source>
</reference>
<dbReference type="Proteomes" id="UP000288711">
    <property type="component" value="Unassembled WGS sequence"/>
</dbReference>
<organism evidence="2 3">
    <name type="scientific">Janibacter hoylei PVAS-1</name>
    <dbReference type="NCBI Taxonomy" id="1210046"/>
    <lineage>
        <taxon>Bacteria</taxon>
        <taxon>Bacillati</taxon>
        <taxon>Actinomycetota</taxon>
        <taxon>Actinomycetes</taxon>
        <taxon>Micrococcales</taxon>
        <taxon>Intrasporangiaceae</taxon>
        <taxon>Janibacter</taxon>
    </lineage>
</organism>
<evidence type="ECO:0000256" key="1">
    <source>
        <dbReference type="SAM" id="MobiDB-lite"/>
    </source>
</evidence>
<proteinExistence type="predicted"/>
<sequence length="494" mass="51757">MSDEISAGVHFPADGEGVRSTTATTKGVLADSVRGVDPALADRIEGVRDWRKGYVDLVRDVTAASAASADAARQIADDGLASMRRRMVLVDAAGDESPLDEATVTLPPGAAPFGSESVRGTADPVAELRVPVGGRELAGDELRGQLAAWVDAGVVEPSFAAAVAEVIDHPEWLALPGHRALLIGAGAEMGPLETLLSWGADVLAIDLPRSRAWRHKKGLATRSAGTLTFPVDVAGDSGADVVHQPGQVLEWLRRVRGEQPLAVGMHAYADSGVHVRVTAAVDLLMGALTDDDPQTALAWLATPTDAFVVPPEVVAESRRRWAARGVGLRGVQAPVRALGRGRLFAPAYAGVGEGGPGIADVIVPQQGPNYTIAKRLQRWRGVAAEGAGQTVSFNVAPATWTRSVTKNPVLGAAYGGAHRFGVEVFAPETVRPLMAALLVRDLVRESPQRAHPEELFSEAAAHGGLWRVGYEPKTALGVAAVAGLPGSLRRRLRG</sequence>
<dbReference type="RefSeq" id="WP_128277490.1">
    <property type="nucleotide sequence ID" value="NZ_PIPF01000016.1"/>
</dbReference>
<dbReference type="AlphaFoldDB" id="A0A444AZ00"/>
<gene>
    <name evidence="2" type="ORF">CWN80_14785</name>
</gene>
<evidence type="ECO:0000313" key="3">
    <source>
        <dbReference type="Proteomes" id="UP000288711"/>
    </source>
</evidence>
<evidence type="ECO:0000313" key="2">
    <source>
        <dbReference type="EMBL" id="RWU81313.1"/>
    </source>
</evidence>
<name>A0A444AZ00_9MICO</name>
<protein>
    <submittedName>
        <fullName evidence="2">Uncharacterized protein</fullName>
    </submittedName>
</protein>
<comment type="caution">
    <text evidence="2">The sequence shown here is derived from an EMBL/GenBank/DDBJ whole genome shotgun (WGS) entry which is preliminary data.</text>
</comment>
<dbReference type="EMBL" id="PIPF01000016">
    <property type="protein sequence ID" value="RWU81313.1"/>
    <property type="molecule type" value="Genomic_DNA"/>
</dbReference>